<dbReference type="Proteomes" id="UP000287166">
    <property type="component" value="Unassembled WGS sequence"/>
</dbReference>
<organism evidence="1 2">
    <name type="scientific">Sparassis crispa</name>
    <dbReference type="NCBI Taxonomy" id="139825"/>
    <lineage>
        <taxon>Eukaryota</taxon>
        <taxon>Fungi</taxon>
        <taxon>Dikarya</taxon>
        <taxon>Basidiomycota</taxon>
        <taxon>Agaricomycotina</taxon>
        <taxon>Agaricomycetes</taxon>
        <taxon>Polyporales</taxon>
        <taxon>Sparassidaceae</taxon>
        <taxon>Sparassis</taxon>
    </lineage>
</organism>
<keyword evidence="2" id="KW-1185">Reference proteome</keyword>
<dbReference type="InParanoid" id="A0A401H392"/>
<accession>A0A401H392</accession>
<dbReference type="RefSeq" id="XP_027619794.1">
    <property type="nucleotide sequence ID" value="XM_027763993.1"/>
</dbReference>
<gene>
    <name evidence="1" type="ORF">SCP_1402890</name>
</gene>
<dbReference type="EMBL" id="BFAD01000014">
    <property type="protein sequence ID" value="GBE88881.1"/>
    <property type="molecule type" value="Genomic_DNA"/>
</dbReference>
<evidence type="ECO:0000313" key="2">
    <source>
        <dbReference type="Proteomes" id="UP000287166"/>
    </source>
</evidence>
<sequence length="74" mass="8233">MKDLAEIPPRPRTSRGFFRPHDTLTACEVEIHRTPSSSAAACCSSSRGTAARRAARRIQRRRRIRLCANPSAIS</sequence>
<evidence type="ECO:0000313" key="1">
    <source>
        <dbReference type="EMBL" id="GBE88881.1"/>
    </source>
</evidence>
<dbReference type="GeneID" id="38785798"/>
<protein>
    <submittedName>
        <fullName evidence="1">Uncharacterized protein</fullName>
    </submittedName>
</protein>
<proteinExistence type="predicted"/>
<comment type="caution">
    <text evidence="1">The sequence shown here is derived from an EMBL/GenBank/DDBJ whole genome shotgun (WGS) entry which is preliminary data.</text>
</comment>
<reference evidence="1 2" key="1">
    <citation type="journal article" date="2018" name="Sci. Rep.">
        <title>Genome sequence of the cauliflower mushroom Sparassis crispa (Hanabiratake) and its association with beneficial usage.</title>
        <authorList>
            <person name="Kiyama R."/>
            <person name="Furutani Y."/>
            <person name="Kawaguchi K."/>
            <person name="Nakanishi T."/>
        </authorList>
    </citation>
    <scope>NUCLEOTIDE SEQUENCE [LARGE SCALE GENOMIC DNA]</scope>
</reference>
<dbReference type="AlphaFoldDB" id="A0A401H392"/>
<name>A0A401H392_9APHY</name>